<feature type="transmembrane region" description="Helical" evidence="2">
    <location>
        <begin position="170"/>
        <end position="189"/>
    </location>
</feature>
<keyword evidence="2" id="KW-1133">Transmembrane helix</keyword>
<feature type="transmembrane region" description="Helical" evidence="2">
    <location>
        <begin position="31"/>
        <end position="53"/>
    </location>
</feature>
<dbReference type="RefSeq" id="WP_244543877.1">
    <property type="nucleotide sequence ID" value="NZ_FOAN01000005.1"/>
</dbReference>
<feature type="transmembrane region" description="Helical" evidence="2">
    <location>
        <begin position="259"/>
        <end position="279"/>
    </location>
</feature>
<feature type="transmembrane region" description="Helical" evidence="2">
    <location>
        <begin position="230"/>
        <end position="252"/>
    </location>
</feature>
<dbReference type="Proteomes" id="UP000199664">
    <property type="component" value="Unassembled WGS sequence"/>
</dbReference>
<proteinExistence type="predicted"/>
<dbReference type="Pfam" id="PF00892">
    <property type="entry name" value="EamA"/>
    <property type="match status" value="2"/>
</dbReference>
<dbReference type="Gene3D" id="1.10.3730.20">
    <property type="match status" value="1"/>
</dbReference>
<dbReference type="PANTHER" id="PTHR22911">
    <property type="entry name" value="ACYL-MALONYL CONDENSING ENZYME-RELATED"/>
    <property type="match status" value="1"/>
</dbReference>
<dbReference type="AlphaFoldDB" id="A0A1H7SVY4"/>
<feature type="domain" description="EamA" evidence="3">
    <location>
        <begin position="175"/>
        <end position="297"/>
    </location>
</feature>
<gene>
    <name evidence="4" type="ORF">SAMN04515666_105248</name>
</gene>
<dbReference type="STRING" id="1036779.SAMN04515666_105248"/>
<dbReference type="PANTHER" id="PTHR22911:SF103">
    <property type="entry name" value="BLR2811 PROTEIN"/>
    <property type="match status" value="1"/>
</dbReference>
<evidence type="ECO:0000256" key="1">
    <source>
        <dbReference type="SAM" id="MobiDB-lite"/>
    </source>
</evidence>
<dbReference type="SUPFAM" id="SSF103481">
    <property type="entry name" value="Multidrug resistance efflux transporter EmrE"/>
    <property type="match status" value="2"/>
</dbReference>
<evidence type="ECO:0000256" key="2">
    <source>
        <dbReference type="SAM" id="Phobius"/>
    </source>
</evidence>
<evidence type="ECO:0000313" key="4">
    <source>
        <dbReference type="EMBL" id="SEL76832.1"/>
    </source>
</evidence>
<keyword evidence="5" id="KW-1185">Reference proteome</keyword>
<organism evidence="4 5">
    <name type="scientific">Bosea lupini</name>
    <dbReference type="NCBI Taxonomy" id="1036779"/>
    <lineage>
        <taxon>Bacteria</taxon>
        <taxon>Pseudomonadati</taxon>
        <taxon>Pseudomonadota</taxon>
        <taxon>Alphaproteobacteria</taxon>
        <taxon>Hyphomicrobiales</taxon>
        <taxon>Boseaceae</taxon>
        <taxon>Bosea</taxon>
    </lineage>
</organism>
<name>A0A1H7SVY4_9HYPH</name>
<feature type="region of interest" description="Disordered" evidence="1">
    <location>
        <begin position="1"/>
        <end position="28"/>
    </location>
</feature>
<dbReference type="EMBL" id="FOAN01000005">
    <property type="protein sequence ID" value="SEL76832.1"/>
    <property type="molecule type" value="Genomic_DNA"/>
</dbReference>
<feature type="transmembrane region" description="Helical" evidence="2">
    <location>
        <begin position="285"/>
        <end position="302"/>
    </location>
</feature>
<keyword evidence="2" id="KW-0812">Transmembrane</keyword>
<feature type="transmembrane region" description="Helical" evidence="2">
    <location>
        <begin position="65"/>
        <end position="84"/>
    </location>
</feature>
<keyword evidence="2" id="KW-0472">Membrane</keyword>
<feature type="transmembrane region" description="Helical" evidence="2">
    <location>
        <begin position="122"/>
        <end position="141"/>
    </location>
</feature>
<feature type="domain" description="EamA" evidence="3">
    <location>
        <begin position="32"/>
        <end position="163"/>
    </location>
</feature>
<evidence type="ECO:0000313" key="5">
    <source>
        <dbReference type="Proteomes" id="UP000199664"/>
    </source>
</evidence>
<evidence type="ECO:0000259" key="3">
    <source>
        <dbReference type="Pfam" id="PF00892"/>
    </source>
</evidence>
<feature type="transmembrane region" description="Helical" evidence="2">
    <location>
        <begin position="96"/>
        <end position="116"/>
    </location>
</feature>
<reference evidence="5" key="1">
    <citation type="submission" date="2016-10" db="EMBL/GenBank/DDBJ databases">
        <authorList>
            <person name="Varghese N."/>
            <person name="Submissions S."/>
        </authorList>
    </citation>
    <scope>NUCLEOTIDE SEQUENCE [LARGE SCALE GENOMIC DNA]</scope>
    <source>
        <strain evidence="5">LMG 26383,CCUG 61248,R- 45681</strain>
    </source>
</reference>
<dbReference type="GO" id="GO:0016020">
    <property type="term" value="C:membrane"/>
    <property type="evidence" value="ECO:0007669"/>
    <property type="project" value="InterPro"/>
</dbReference>
<protein>
    <submittedName>
        <fullName evidence="4">Permease of the drug/metabolite transporter (DMT) superfamily</fullName>
    </submittedName>
</protein>
<feature type="compositionally biased region" description="Pro residues" evidence="1">
    <location>
        <begin position="11"/>
        <end position="23"/>
    </location>
</feature>
<accession>A0A1H7SVY4</accession>
<sequence length="315" mass="33857">MPDTLTRVPLPVEPAPAEPPQRPAPRRDNSLRGIGLMLLGSVFLSAADVASKYLTATTPAIQVVWLRYAAFALIMLAVAAPGGFKQLKPRRAGMQILRGVAVTVSSILFVSSLRYLPIADATATSFVSPLFVTALSIPILGEKIGWRRWTATAVGLIGVLIVVRPGGSDFQAASILPVLSAVTWAFALIVTRMMSATENPVTTLAWSAVVGWIVLSALQPLTWQPLSTEALLVGLFIGVSSTVGHWFVIQAFRHADASLLAPFSYVQLLWASAFGFILFSVLPDAVTWFGSAIIIASGLYTAHRERIRARRVIGR</sequence>
<dbReference type="InterPro" id="IPR037185">
    <property type="entry name" value="EmrE-like"/>
</dbReference>
<feature type="transmembrane region" description="Helical" evidence="2">
    <location>
        <begin position="201"/>
        <end position="218"/>
    </location>
</feature>
<feature type="transmembrane region" description="Helical" evidence="2">
    <location>
        <begin position="148"/>
        <end position="164"/>
    </location>
</feature>
<dbReference type="InterPro" id="IPR000620">
    <property type="entry name" value="EamA_dom"/>
</dbReference>